<protein>
    <submittedName>
        <fullName evidence="6">Putrescine aminotransferase</fullName>
    </submittedName>
</protein>
<dbReference type="AlphaFoldDB" id="A0A561TBW7"/>
<evidence type="ECO:0000256" key="3">
    <source>
        <dbReference type="ARBA" id="ARBA00022679"/>
    </source>
</evidence>
<dbReference type="Pfam" id="PF00202">
    <property type="entry name" value="Aminotran_3"/>
    <property type="match status" value="1"/>
</dbReference>
<keyword evidence="7" id="KW-1185">Reference proteome</keyword>
<evidence type="ECO:0000256" key="2">
    <source>
        <dbReference type="ARBA" id="ARBA00022576"/>
    </source>
</evidence>
<organism evidence="6 7">
    <name type="scientific">Streptomyces capillispiralis</name>
    <dbReference type="NCBI Taxonomy" id="68182"/>
    <lineage>
        <taxon>Bacteria</taxon>
        <taxon>Bacillati</taxon>
        <taxon>Actinomycetota</taxon>
        <taxon>Actinomycetes</taxon>
        <taxon>Kitasatosporales</taxon>
        <taxon>Streptomycetaceae</taxon>
        <taxon>Streptomyces</taxon>
    </lineage>
</organism>
<name>A0A561TBW7_9ACTN</name>
<dbReference type="FunFam" id="3.40.640.10:FF:000004">
    <property type="entry name" value="Acetylornithine aminotransferase"/>
    <property type="match status" value="1"/>
</dbReference>
<keyword evidence="2 6" id="KW-0032">Aminotransferase</keyword>
<proteinExistence type="inferred from homology"/>
<dbReference type="GO" id="GO:0030170">
    <property type="term" value="F:pyridoxal phosphate binding"/>
    <property type="evidence" value="ECO:0007669"/>
    <property type="project" value="InterPro"/>
</dbReference>
<dbReference type="InterPro" id="IPR005814">
    <property type="entry name" value="Aminotrans_3"/>
</dbReference>
<reference evidence="6 7" key="1">
    <citation type="submission" date="2019-06" db="EMBL/GenBank/DDBJ databases">
        <title>Sequencing the genomes of 1000 actinobacteria strains.</title>
        <authorList>
            <person name="Klenk H.-P."/>
        </authorList>
    </citation>
    <scope>NUCLEOTIDE SEQUENCE [LARGE SCALE GENOMIC DNA]</scope>
    <source>
        <strain evidence="6 7">DSM 41695</strain>
    </source>
</reference>
<comment type="cofactor">
    <cofactor evidence="1">
        <name>pyridoxal 5'-phosphate</name>
        <dbReference type="ChEBI" id="CHEBI:597326"/>
    </cofactor>
</comment>
<evidence type="ECO:0000256" key="5">
    <source>
        <dbReference type="RuleBase" id="RU003560"/>
    </source>
</evidence>
<sequence>MTPAPVDAVRSAGDTLRGVREHISPSLGMLYAINGKDAVEATGDGALVRLSDGRDAVDFGSYAVTLLGHRHPAVTAAVAAELGRMPTSTRVLANPATAALADRLTGYLDPGRLTRAWFGLNGCDAVEAALKLARAHTGRTRVVAVEGAYHGKSLGALAATWSERYRAPVRSLLGGVTHVPVDVGALDAAFADGDVAAVIFEPVQGEGGVRPLPPEFLHALVARAREAGAFVVADEIQTGLRRCGERSLAVTAGLRPDAVLLGKALGGGVLPLSAMVATEEFHRPLARDPFLHTTTFSGHPLCAAAGSAALEAVEEHAADGADLAERVERGLADLCARHPDLLRGARGRGLLWGLETASPAAAGDLLMELGQRGLLLSPCLGEPEVLRLLPPLVTTPAQLDRAWQVLDEASARITPDLAVSGTAG</sequence>
<dbReference type="CDD" id="cd00610">
    <property type="entry name" value="OAT_like"/>
    <property type="match status" value="1"/>
</dbReference>
<dbReference type="PROSITE" id="PS00600">
    <property type="entry name" value="AA_TRANSFER_CLASS_3"/>
    <property type="match status" value="1"/>
</dbReference>
<dbReference type="Proteomes" id="UP000316603">
    <property type="component" value="Unassembled WGS sequence"/>
</dbReference>
<dbReference type="InterPro" id="IPR015424">
    <property type="entry name" value="PyrdxlP-dep_Trfase"/>
</dbReference>
<keyword evidence="4 5" id="KW-0663">Pyridoxal phosphate</keyword>
<dbReference type="InterPro" id="IPR015421">
    <property type="entry name" value="PyrdxlP-dep_Trfase_major"/>
</dbReference>
<evidence type="ECO:0000256" key="4">
    <source>
        <dbReference type="ARBA" id="ARBA00022898"/>
    </source>
</evidence>
<dbReference type="EMBL" id="VIWV01000001">
    <property type="protein sequence ID" value="TWF84617.1"/>
    <property type="molecule type" value="Genomic_DNA"/>
</dbReference>
<dbReference type="GO" id="GO:0042802">
    <property type="term" value="F:identical protein binding"/>
    <property type="evidence" value="ECO:0007669"/>
    <property type="project" value="TreeGrafter"/>
</dbReference>
<comment type="similarity">
    <text evidence="5">Belongs to the class-III pyridoxal-phosphate-dependent aminotransferase family.</text>
</comment>
<dbReference type="PANTHER" id="PTHR11986">
    <property type="entry name" value="AMINOTRANSFERASE CLASS III"/>
    <property type="match status" value="1"/>
</dbReference>
<dbReference type="Gene3D" id="3.40.640.10">
    <property type="entry name" value="Type I PLP-dependent aspartate aminotransferase-like (Major domain)"/>
    <property type="match status" value="1"/>
</dbReference>
<evidence type="ECO:0000313" key="7">
    <source>
        <dbReference type="Proteomes" id="UP000316603"/>
    </source>
</evidence>
<keyword evidence="3 6" id="KW-0808">Transferase</keyword>
<dbReference type="Gene3D" id="3.90.1150.10">
    <property type="entry name" value="Aspartate Aminotransferase, domain 1"/>
    <property type="match status" value="1"/>
</dbReference>
<dbReference type="GO" id="GO:0008483">
    <property type="term" value="F:transaminase activity"/>
    <property type="evidence" value="ECO:0007669"/>
    <property type="project" value="UniProtKB-KW"/>
</dbReference>
<gene>
    <name evidence="6" type="ORF">FHX78_111552</name>
</gene>
<dbReference type="InterPro" id="IPR050103">
    <property type="entry name" value="Class-III_PLP-dep_AT"/>
</dbReference>
<dbReference type="SUPFAM" id="SSF53383">
    <property type="entry name" value="PLP-dependent transferases"/>
    <property type="match status" value="1"/>
</dbReference>
<comment type="caution">
    <text evidence="6">The sequence shown here is derived from an EMBL/GenBank/DDBJ whole genome shotgun (WGS) entry which is preliminary data.</text>
</comment>
<dbReference type="RefSeq" id="WP_229924166.1">
    <property type="nucleotide sequence ID" value="NZ_BNCE01000023.1"/>
</dbReference>
<accession>A0A561TBW7</accession>
<dbReference type="InterPro" id="IPR015422">
    <property type="entry name" value="PyrdxlP-dep_Trfase_small"/>
</dbReference>
<evidence type="ECO:0000256" key="1">
    <source>
        <dbReference type="ARBA" id="ARBA00001933"/>
    </source>
</evidence>
<evidence type="ECO:0000313" key="6">
    <source>
        <dbReference type="EMBL" id="TWF84617.1"/>
    </source>
</evidence>
<dbReference type="InterPro" id="IPR049704">
    <property type="entry name" value="Aminotrans_3_PPA_site"/>
</dbReference>
<dbReference type="PANTHER" id="PTHR11986:SF79">
    <property type="entry name" value="ACETYLORNITHINE AMINOTRANSFERASE, MITOCHONDRIAL"/>
    <property type="match status" value="1"/>
</dbReference>